<dbReference type="STRING" id="1165689.SAMN02927914_01034"/>
<protein>
    <submittedName>
        <fullName evidence="1">DNA binding domain-containing protein, excisionase family</fullName>
    </submittedName>
</protein>
<dbReference type="RefSeq" id="WP_143019390.1">
    <property type="nucleotide sequence ID" value="NZ_FMXM01000003.1"/>
</dbReference>
<reference evidence="1 2" key="1">
    <citation type="submission" date="2016-10" db="EMBL/GenBank/DDBJ databases">
        <authorList>
            <person name="de Groot N.N."/>
        </authorList>
    </citation>
    <scope>NUCLEOTIDE SEQUENCE [LARGE SCALE GENOMIC DNA]</scope>
    <source>
        <strain evidence="1 2">CGMCC 1.12097</strain>
    </source>
</reference>
<dbReference type="OrthoDB" id="8163676at2"/>
<evidence type="ECO:0000313" key="2">
    <source>
        <dbReference type="Proteomes" id="UP000198588"/>
    </source>
</evidence>
<dbReference type="AlphaFoldDB" id="A0A1G5W169"/>
<proteinExistence type="predicted"/>
<name>A0A1G5W169_9HYPH</name>
<sequence length="77" mass="8685">MDALFQKPGPYHAPGTSSEHLLTLHKAAELLGLPYWQIQRAVKRREIPSYRPFNSRPLLKLSEVVAFIDASRQGGVE</sequence>
<organism evidence="1 2">
    <name type="scientific">Mesorhizobium qingshengii</name>
    <dbReference type="NCBI Taxonomy" id="1165689"/>
    <lineage>
        <taxon>Bacteria</taxon>
        <taxon>Pseudomonadati</taxon>
        <taxon>Pseudomonadota</taxon>
        <taxon>Alphaproteobacteria</taxon>
        <taxon>Hyphomicrobiales</taxon>
        <taxon>Phyllobacteriaceae</taxon>
        <taxon>Mesorhizobium</taxon>
    </lineage>
</organism>
<accession>A0A1G5W169</accession>
<dbReference type="Proteomes" id="UP000198588">
    <property type="component" value="Unassembled WGS sequence"/>
</dbReference>
<gene>
    <name evidence="1" type="ORF">SAMN02927914_01034</name>
</gene>
<dbReference type="EMBL" id="FMXM01000003">
    <property type="protein sequence ID" value="SDA51768.1"/>
    <property type="molecule type" value="Genomic_DNA"/>
</dbReference>
<evidence type="ECO:0000313" key="1">
    <source>
        <dbReference type="EMBL" id="SDA51768.1"/>
    </source>
</evidence>